<dbReference type="EMBL" id="FRAT01000003">
    <property type="protein sequence ID" value="SHK57595.1"/>
    <property type="molecule type" value="Genomic_DNA"/>
</dbReference>
<reference evidence="2 3" key="1">
    <citation type="submission" date="2016-11" db="EMBL/GenBank/DDBJ databases">
        <authorList>
            <person name="Varghese N."/>
            <person name="Submissions S."/>
        </authorList>
    </citation>
    <scope>NUCLEOTIDE SEQUENCE [LARGE SCALE GENOMIC DNA]</scope>
    <source>
        <strain evidence="2 3">CGMCC 1.12174</strain>
        <strain evidence="1 4">DSM 26351</strain>
    </source>
</reference>
<comment type="caution">
    <text evidence="2">The sequence shown here is derived from an EMBL/GenBank/DDBJ whole genome shotgun (WGS) entry which is preliminary data.</text>
</comment>
<gene>
    <name evidence="1" type="ORF">SAMN04487891_103259</name>
    <name evidence="2" type="ORF">SAMN05216293_1420</name>
</gene>
<accession>A0A1M6TKS9</accession>
<name>A0A1M6TKS9_9FLAO</name>
<sequence>MRKAEMKVSAFLCSIRFDSPVRIWEDIEPPSLDIMSFWSRIRYSMRIRDRHYGDEQIYTYFKDSV</sequence>
<evidence type="ECO:0000313" key="4">
    <source>
        <dbReference type="Proteomes" id="UP000198940"/>
    </source>
</evidence>
<dbReference type="Proteomes" id="UP000198940">
    <property type="component" value="Unassembled WGS sequence"/>
</dbReference>
<organism evidence="2 3">
    <name type="scientific">Flagellimonas taeanensis</name>
    <dbReference type="NCBI Taxonomy" id="1005926"/>
    <lineage>
        <taxon>Bacteria</taxon>
        <taxon>Pseudomonadati</taxon>
        <taxon>Bacteroidota</taxon>
        <taxon>Flavobacteriia</taxon>
        <taxon>Flavobacteriales</taxon>
        <taxon>Flavobacteriaceae</taxon>
        <taxon>Flagellimonas</taxon>
    </lineage>
</organism>
<dbReference type="AlphaFoldDB" id="A0A1M6TKS9"/>
<dbReference type="EMBL" id="FOKU01000003">
    <property type="protein sequence ID" value="SFB88985.1"/>
    <property type="molecule type" value="Genomic_DNA"/>
</dbReference>
<evidence type="ECO:0000313" key="3">
    <source>
        <dbReference type="Proteomes" id="UP000184031"/>
    </source>
</evidence>
<proteinExistence type="predicted"/>
<evidence type="ECO:0000313" key="1">
    <source>
        <dbReference type="EMBL" id="SFB88985.1"/>
    </source>
</evidence>
<dbReference type="Proteomes" id="UP000184031">
    <property type="component" value="Unassembled WGS sequence"/>
</dbReference>
<protein>
    <submittedName>
        <fullName evidence="2">Uncharacterized protein</fullName>
    </submittedName>
</protein>
<evidence type="ECO:0000313" key="2">
    <source>
        <dbReference type="EMBL" id="SHK57595.1"/>
    </source>
</evidence>
<keyword evidence="4" id="KW-1185">Reference proteome</keyword>
<dbReference type="STRING" id="1055723.SAMN05216293_1420"/>